<sequence>MCFCSIVQHSVQVVVISRTSDGCGDVYCLDLSAVLIGGKVGQIIEYRVRLMRSPQL</sequence>
<dbReference type="AlphaFoldDB" id="K9U4K7"/>
<evidence type="ECO:0000313" key="2">
    <source>
        <dbReference type="Proteomes" id="UP000010384"/>
    </source>
</evidence>
<dbReference type="EMBL" id="CP003597">
    <property type="protein sequence ID" value="AFY90037.1"/>
    <property type="molecule type" value="Genomic_DNA"/>
</dbReference>
<accession>K9U4K7</accession>
<protein>
    <submittedName>
        <fullName evidence="1">Uncharacterized protein</fullName>
    </submittedName>
</protein>
<name>K9U4K7_CHRTP</name>
<organism evidence="1 2">
    <name type="scientific">Chroococcidiopsis thermalis (strain PCC 7203)</name>
    <dbReference type="NCBI Taxonomy" id="251229"/>
    <lineage>
        <taxon>Bacteria</taxon>
        <taxon>Bacillati</taxon>
        <taxon>Cyanobacteriota</taxon>
        <taxon>Cyanophyceae</taxon>
        <taxon>Chroococcidiopsidales</taxon>
        <taxon>Chroococcidiopsidaceae</taxon>
        <taxon>Chroococcidiopsis</taxon>
    </lineage>
</organism>
<evidence type="ECO:0000313" key="1">
    <source>
        <dbReference type="EMBL" id="AFY90037.1"/>
    </source>
</evidence>
<reference evidence="1 2" key="1">
    <citation type="submission" date="2012-06" db="EMBL/GenBank/DDBJ databases">
        <title>Finished chromosome of genome of Chroococcidiopsis thermalis PCC 7203.</title>
        <authorList>
            <consortium name="US DOE Joint Genome Institute"/>
            <person name="Gugger M."/>
            <person name="Coursin T."/>
            <person name="Rippka R."/>
            <person name="Tandeau De Marsac N."/>
            <person name="Huntemann M."/>
            <person name="Wei C.-L."/>
            <person name="Han J."/>
            <person name="Detter J.C."/>
            <person name="Han C."/>
            <person name="Tapia R."/>
            <person name="Davenport K."/>
            <person name="Daligault H."/>
            <person name="Erkkila T."/>
            <person name="Gu W."/>
            <person name="Munk A.C.C."/>
            <person name="Teshima H."/>
            <person name="Xu Y."/>
            <person name="Chain P."/>
            <person name="Chen A."/>
            <person name="Krypides N."/>
            <person name="Mavromatis K."/>
            <person name="Markowitz V."/>
            <person name="Szeto E."/>
            <person name="Ivanova N."/>
            <person name="Mikhailova N."/>
            <person name="Ovchinnikova G."/>
            <person name="Pagani I."/>
            <person name="Pati A."/>
            <person name="Goodwin L."/>
            <person name="Peters L."/>
            <person name="Pitluck S."/>
            <person name="Woyke T."/>
            <person name="Kerfeld C."/>
        </authorList>
    </citation>
    <scope>NUCLEOTIDE SEQUENCE [LARGE SCALE GENOMIC DNA]</scope>
    <source>
        <strain evidence="1 2">PCC 7203</strain>
    </source>
</reference>
<dbReference type="STRING" id="251229.Chro_4651"/>
<dbReference type="InParanoid" id="K9U4K7"/>
<dbReference type="KEGG" id="cthe:Chro_4651"/>
<dbReference type="Proteomes" id="UP000010384">
    <property type="component" value="Chromosome"/>
</dbReference>
<dbReference type="HOGENOM" id="CLU_3005832_0_0_3"/>
<proteinExistence type="predicted"/>
<keyword evidence="2" id="KW-1185">Reference proteome</keyword>
<gene>
    <name evidence="1" type="ORF">Chro_4651</name>
</gene>